<protein>
    <recommendedName>
        <fullName evidence="3">Peptidase C39-like domain-containing protein</fullName>
    </recommendedName>
</protein>
<reference evidence="1 2" key="1">
    <citation type="submission" date="2020-02" db="EMBL/GenBank/DDBJ databases">
        <title>Whole-genome sequencing and comparative analysis of the genomes of Bacteroides thetaiotaomicron and Escherichia coli isolated from a healthy resident in Vietnam.</title>
        <authorList>
            <person name="Mohsin M."/>
            <person name="Tanaka K."/>
            <person name="Kawahara R."/>
            <person name="Kondo S."/>
            <person name="Noguchi H."/>
            <person name="Motooka D."/>
            <person name="Nakamura S."/>
            <person name="Khong D.T."/>
            <person name="Nguyen T.N."/>
            <person name="Tran H.T."/>
            <person name="Yamamoto Y."/>
        </authorList>
    </citation>
    <scope>NUCLEOTIDE SEQUENCE [LARGE SCALE GENOMIC DNA]</scope>
    <source>
        <strain evidence="1 2">F9-2</strain>
    </source>
</reference>
<evidence type="ECO:0000313" key="1">
    <source>
        <dbReference type="EMBL" id="BCA48335.1"/>
    </source>
</evidence>
<proteinExistence type="predicted"/>
<dbReference type="EMBL" id="AP022660">
    <property type="protein sequence ID" value="BCA48335.1"/>
    <property type="molecule type" value="Genomic_DNA"/>
</dbReference>
<organism evidence="1 2">
    <name type="scientific">Bacteroides thetaiotaomicron</name>
    <dbReference type="NCBI Taxonomy" id="818"/>
    <lineage>
        <taxon>Bacteria</taxon>
        <taxon>Pseudomonadati</taxon>
        <taxon>Bacteroidota</taxon>
        <taxon>Bacteroidia</taxon>
        <taxon>Bacteroidales</taxon>
        <taxon>Bacteroidaceae</taxon>
        <taxon>Bacteroides</taxon>
    </lineage>
</organism>
<evidence type="ECO:0008006" key="3">
    <source>
        <dbReference type="Google" id="ProtNLM"/>
    </source>
</evidence>
<sequence length="157" mass="17749">MLKSLQRNTKKYGLSNYGSSLNVFKLVDSANGLLTNWGNDPAQNYKNAIECIDKHLNAKRVIIVGVDYDLDLNPNIDGTDHFIVVTGRGYDTSRQQYYYTFMDNATSNSDDGCSNINRLYYKTENLKLEGSTKVANRYYTVTQVRPNDGGKYDTTSL</sequence>
<dbReference type="AlphaFoldDB" id="A0A679HER3"/>
<gene>
    <name evidence="1" type="ORF">BatF92_02770</name>
</gene>
<accession>A0A679HER3</accession>
<name>A0A679HER3_BACT4</name>
<evidence type="ECO:0000313" key="2">
    <source>
        <dbReference type="Proteomes" id="UP000500882"/>
    </source>
</evidence>
<dbReference type="Proteomes" id="UP000500882">
    <property type="component" value="Chromosome"/>
</dbReference>